<gene>
    <name evidence="5" type="ORF">GDO86_015378</name>
</gene>
<keyword evidence="2 4" id="KW-0040">ANK repeat</keyword>
<dbReference type="Pfam" id="PF12796">
    <property type="entry name" value="Ank_2"/>
    <property type="match status" value="1"/>
</dbReference>
<keyword evidence="6" id="KW-1185">Reference proteome</keyword>
<dbReference type="OrthoDB" id="60433at2759"/>
<organism evidence="5 6">
    <name type="scientific">Hymenochirus boettgeri</name>
    <name type="common">Congo dwarf clawed frog</name>
    <dbReference type="NCBI Taxonomy" id="247094"/>
    <lineage>
        <taxon>Eukaryota</taxon>
        <taxon>Metazoa</taxon>
        <taxon>Chordata</taxon>
        <taxon>Craniata</taxon>
        <taxon>Vertebrata</taxon>
        <taxon>Euteleostomi</taxon>
        <taxon>Amphibia</taxon>
        <taxon>Batrachia</taxon>
        <taxon>Anura</taxon>
        <taxon>Pipoidea</taxon>
        <taxon>Pipidae</taxon>
        <taxon>Pipinae</taxon>
        <taxon>Hymenochirus</taxon>
    </lineage>
</organism>
<dbReference type="AlphaFoldDB" id="A0A8T2K0S8"/>
<dbReference type="InterPro" id="IPR002110">
    <property type="entry name" value="Ankyrin_rpt"/>
</dbReference>
<dbReference type="Proteomes" id="UP000812440">
    <property type="component" value="Chromosome 8_10"/>
</dbReference>
<evidence type="ECO:0000256" key="4">
    <source>
        <dbReference type="PROSITE-ProRule" id="PRU00023"/>
    </source>
</evidence>
<name>A0A8T2K0S8_9PIPI</name>
<evidence type="ECO:0000313" key="6">
    <source>
        <dbReference type="Proteomes" id="UP000812440"/>
    </source>
</evidence>
<comment type="caution">
    <text evidence="5">The sequence shown here is derived from an EMBL/GenBank/DDBJ whole genome shotgun (WGS) entry which is preliminary data.</text>
</comment>
<reference evidence="5" key="1">
    <citation type="thesis" date="2020" institute="ProQuest LLC" country="789 East Eisenhower Parkway, Ann Arbor, MI, USA">
        <title>Comparative Genomics and Chromosome Evolution.</title>
        <authorList>
            <person name="Mudd A.B."/>
        </authorList>
    </citation>
    <scope>NUCLEOTIDE SEQUENCE</scope>
    <source>
        <strain evidence="5">Female2</strain>
        <tissue evidence="5">Blood</tissue>
    </source>
</reference>
<dbReference type="EMBL" id="JAACNH010000003">
    <property type="protein sequence ID" value="KAG8448261.1"/>
    <property type="molecule type" value="Genomic_DNA"/>
</dbReference>
<dbReference type="PANTHER" id="PTHR14491:SF8">
    <property type="entry name" value="ANKYRIN REPEAT DOMAIN-CONTAINING PROTEIN SOWAHD"/>
    <property type="match status" value="1"/>
</dbReference>
<comment type="similarity">
    <text evidence="3">Belongs to the SOWAH family.</text>
</comment>
<accession>A0A8T2K0S8</accession>
<evidence type="ECO:0000256" key="2">
    <source>
        <dbReference type="ARBA" id="ARBA00023043"/>
    </source>
</evidence>
<dbReference type="SUPFAM" id="SSF48403">
    <property type="entry name" value="Ankyrin repeat"/>
    <property type="match status" value="1"/>
</dbReference>
<evidence type="ECO:0000256" key="1">
    <source>
        <dbReference type="ARBA" id="ARBA00022737"/>
    </source>
</evidence>
<keyword evidence="1" id="KW-0677">Repeat</keyword>
<dbReference type="PANTHER" id="PTHR14491">
    <property type="entry name" value="SOSONDOWAH, ISOFORM G"/>
    <property type="match status" value="1"/>
</dbReference>
<dbReference type="PROSITE" id="PS50088">
    <property type="entry name" value="ANK_REPEAT"/>
    <property type="match status" value="1"/>
</dbReference>
<proteinExistence type="inferred from homology"/>
<protein>
    <submittedName>
        <fullName evidence="5">Uncharacterized protein</fullName>
    </submittedName>
</protein>
<dbReference type="PROSITE" id="PS50297">
    <property type="entry name" value="ANK_REP_REGION"/>
    <property type="match status" value="1"/>
</dbReference>
<evidence type="ECO:0000256" key="3">
    <source>
        <dbReference type="ARBA" id="ARBA00038122"/>
    </source>
</evidence>
<dbReference type="Gene3D" id="1.25.40.20">
    <property type="entry name" value="Ankyrin repeat-containing domain"/>
    <property type="match status" value="1"/>
</dbReference>
<dbReference type="SMART" id="SM00248">
    <property type="entry name" value="ANK"/>
    <property type="match status" value="2"/>
</dbReference>
<sequence>MDTTGRVLQQNNKDFRKYNNIGKTTGTQETVMTSSPRLRRVEGTKRIPSPATISRRKRGTRGSIWSTVGPLPIGGAWISVTSIDTTDGPEEQLLDSSDTSLVLDPKEHAWMLMATEGNYNELKEFLWEDPSLLYKKDFVTGYSIIHWMAKHGHHEDLIRLMDFAFESGNPLDINTRASGGLTPLHIAVMQGNIMSVKVLVGAFNANIHARDHNGCKAWQYLKPDNTGQLQELLGAPEEEAGAFSGMNINNNCHSSSLKDCVETDSVSKIMMSVSPLQNLFKTAYSFLKKW</sequence>
<evidence type="ECO:0000313" key="5">
    <source>
        <dbReference type="EMBL" id="KAG8448261.1"/>
    </source>
</evidence>
<feature type="repeat" description="ANK" evidence="4">
    <location>
        <begin position="179"/>
        <end position="212"/>
    </location>
</feature>
<dbReference type="InterPro" id="IPR036770">
    <property type="entry name" value="Ankyrin_rpt-contain_sf"/>
</dbReference>